<feature type="transmembrane region" description="Helical" evidence="1">
    <location>
        <begin position="43"/>
        <end position="69"/>
    </location>
</feature>
<dbReference type="Proteomes" id="UP000236161">
    <property type="component" value="Unassembled WGS sequence"/>
</dbReference>
<evidence type="ECO:0008006" key="4">
    <source>
        <dbReference type="Google" id="ProtNLM"/>
    </source>
</evidence>
<evidence type="ECO:0000313" key="2">
    <source>
        <dbReference type="EMBL" id="PKA55577.1"/>
    </source>
</evidence>
<gene>
    <name evidence="2" type="ORF">AXF42_Ash006779</name>
</gene>
<accession>A0A2I0AJ51</accession>
<name>A0A2I0AJ51_9ASPA</name>
<reference evidence="2 3" key="1">
    <citation type="journal article" date="2017" name="Nature">
        <title>The Apostasia genome and the evolution of orchids.</title>
        <authorList>
            <person name="Zhang G.Q."/>
            <person name="Liu K.W."/>
            <person name="Li Z."/>
            <person name="Lohaus R."/>
            <person name="Hsiao Y.Y."/>
            <person name="Niu S.C."/>
            <person name="Wang J.Y."/>
            <person name="Lin Y.C."/>
            <person name="Xu Q."/>
            <person name="Chen L.J."/>
            <person name="Yoshida K."/>
            <person name="Fujiwara S."/>
            <person name="Wang Z.W."/>
            <person name="Zhang Y.Q."/>
            <person name="Mitsuda N."/>
            <person name="Wang M."/>
            <person name="Liu G.H."/>
            <person name="Pecoraro L."/>
            <person name="Huang H.X."/>
            <person name="Xiao X.J."/>
            <person name="Lin M."/>
            <person name="Wu X.Y."/>
            <person name="Wu W.L."/>
            <person name="Chen Y.Y."/>
            <person name="Chang S.B."/>
            <person name="Sakamoto S."/>
            <person name="Ohme-Takagi M."/>
            <person name="Yagi M."/>
            <person name="Zeng S.J."/>
            <person name="Shen C.Y."/>
            <person name="Yeh C.M."/>
            <person name="Luo Y.B."/>
            <person name="Tsai W.C."/>
            <person name="Van de Peer Y."/>
            <person name="Liu Z.J."/>
        </authorList>
    </citation>
    <scope>NUCLEOTIDE SEQUENCE [LARGE SCALE GENOMIC DNA]</scope>
    <source>
        <strain evidence="3">cv. Shenzhen</strain>
        <tissue evidence="2">Stem</tissue>
    </source>
</reference>
<dbReference type="AlphaFoldDB" id="A0A2I0AJ51"/>
<keyword evidence="1" id="KW-1133">Transmembrane helix</keyword>
<organism evidence="2 3">
    <name type="scientific">Apostasia shenzhenica</name>
    <dbReference type="NCBI Taxonomy" id="1088818"/>
    <lineage>
        <taxon>Eukaryota</taxon>
        <taxon>Viridiplantae</taxon>
        <taxon>Streptophyta</taxon>
        <taxon>Embryophyta</taxon>
        <taxon>Tracheophyta</taxon>
        <taxon>Spermatophyta</taxon>
        <taxon>Magnoliopsida</taxon>
        <taxon>Liliopsida</taxon>
        <taxon>Asparagales</taxon>
        <taxon>Orchidaceae</taxon>
        <taxon>Apostasioideae</taxon>
        <taxon>Apostasia</taxon>
    </lineage>
</organism>
<keyword evidence="1" id="KW-0472">Membrane</keyword>
<evidence type="ECO:0000313" key="3">
    <source>
        <dbReference type="Proteomes" id="UP000236161"/>
    </source>
</evidence>
<keyword evidence="1" id="KW-0812">Transmembrane</keyword>
<protein>
    <recommendedName>
        <fullName evidence="4">Transmembrane protein</fullName>
    </recommendedName>
</protein>
<dbReference type="EMBL" id="KZ451979">
    <property type="protein sequence ID" value="PKA55577.1"/>
    <property type="molecule type" value="Genomic_DNA"/>
</dbReference>
<keyword evidence="3" id="KW-1185">Reference proteome</keyword>
<proteinExistence type="predicted"/>
<evidence type="ECO:0000256" key="1">
    <source>
        <dbReference type="SAM" id="Phobius"/>
    </source>
</evidence>
<sequence>MAGKELHWLLGDRVCVISSSWKRWRRWKRRRSSRSKPFVLRELFNGLVFYLLYAVEAVVLVAGLCFFYIRFGFRL</sequence>